<dbReference type="RefSeq" id="WP_400292050.1">
    <property type="nucleotide sequence ID" value="NZ_JBIXKD010000003.1"/>
</dbReference>
<reference evidence="1 2" key="1">
    <citation type="submission" date="2024-10" db="EMBL/GenBank/DDBJ databases">
        <authorList>
            <person name="Lu C.-H."/>
        </authorList>
    </citation>
    <scope>NUCLEOTIDE SEQUENCE [LARGE SCALE GENOMIC DNA]</scope>
    <source>
        <strain evidence="1 2">22QBSP01-2</strain>
    </source>
</reference>
<organism evidence="1 2">
    <name type="scientific">Pectobacterium parvum</name>
    <dbReference type="NCBI Taxonomy" id="2778550"/>
    <lineage>
        <taxon>Bacteria</taxon>
        <taxon>Pseudomonadati</taxon>
        <taxon>Pseudomonadota</taxon>
        <taxon>Gammaproteobacteria</taxon>
        <taxon>Enterobacterales</taxon>
        <taxon>Pectobacteriaceae</taxon>
        <taxon>Pectobacterium</taxon>
    </lineage>
</organism>
<comment type="caution">
    <text evidence="1">The sequence shown here is derived from an EMBL/GenBank/DDBJ whole genome shotgun (WGS) entry which is preliminary data.</text>
</comment>
<sequence>MAEYLKSYVSPHDLVNTHLINKGLGFSASFSQVQAEAFLSKVSWFRFKSYLFPYLNSATKRYNPGTTFFQGIELYYFDCELRELCNKYILRIEVKARSVFNEIVTNFTNDSFWYLNDDYFLNPEQEIYNERNKIVKHLKQSKTEFAEHYKQHYVSPKNPFRKCPPFWMAVELMTFDSLLRIVDAMDQTKFNRGGKNYLDEVSTQIGAASFRELKSWLNALKELRNRCSHSNRTWNSNYRLPSGFVDNNNNLLVGSYLSIKPSMKNKVYTILAVINIITNKLIIPANDFSDELKALLTRYSHIPNLEHSMGVPPNWRTDPLWI</sequence>
<accession>A0ABW8FUW3</accession>
<gene>
    <name evidence="1" type="ORF">ACIPSN_04145</name>
</gene>
<name>A0ABW8FUW3_9GAMM</name>
<protein>
    <submittedName>
        <fullName evidence="1">Abi family protein</fullName>
    </submittedName>
</protein>
<keyword evidence="2" id="KW-1185">Reference proteome</keyword>
<dbReference type="Proteomes" id="UP001617714">
    <property type="component" value="Unassembled WGS sequence"/>
</dbReference>
<dbReference type="EMBL" id="JBIXKD010000003">
    <property type="protein sequence ID" value="MFJ5320568.1"/>
    <property type="molecule type" value="Genomic_DNA"/>
</dbReference>
<dbReference type="Pfam" id="PF07751">
    <property type="entry name" value="Abi_2"/>
    <property type="match status" value="1"/>
</dbReference>
<proteinExistence type="predicted"/>
<evidence type="ECO:0000313" key="2">
    <source>
        <dbReference type="Proteomes" id="UP001617714"/>
    </source>
</evidence>
<dbReference type="InterPro" id="IPR011664">
    <property type="entry name" value="Abi_system_AbiD/AbiF-like"/>
</dbReference>
<evidence type="ECO:0000313" key="1">
    <source>
        <dbReference type="EMBL" id="MFJ5320568.1"/>
    </source>
</evidence>